<dbReference type="OrthoDB" id="9787435at2"/>
<feature type="domain" description="Enoyl reductase (ER)" evidence="1">
    <location>
        <begin position="10"/>
        <end position="319"/>
    </location>
</feature>
<dbReference type="GO" id="GO:0008270">
    <property type="term" value="F:zinc ion binding"/>
    <property type="evidence" value="ECO:0007669"/>
    <property type="project" value="InterPro"/>
</dbReference>
<organism evidence="2 3">
    <name type="scientific">Flagellimonas flava</name>
    <dbReference type="NCBI Taxonomy" id="570519"/>
    <lineage>
        <taxon>Bacteria</taxon>
        <taxon>Pseudomonadati</taxon>
        <taxon>Bacteroidota</taxon>
        <taxon>Flavobacteriia</taxon>
        <taxon>Flavobacteriales</taxon>
        <taxon>Flavobacteriaceae</taxon>
        <taxon>Flagellimonas</taxon>
    </lineage>
</organism>
<accession>A0A1M5IUH4</accession>
<dbReference type="SUPFAM" id="SSF50129">
    <property type="entry name" value="GroES-like"/>
    <property type="match status" value="1"/>
</dbReference>
<dbReference type="PANTHER" id="PTHR44013">
    <property type="entry name" value="ZINC-TYPE ALCOHOL DEHYDROGENASE-LIKE PROTEIN C16A3.02C"/>
    <property type="match status" value="1"/>
</dbReference>
<protein>
    <submittedName>
        <fullName evidence="2">NADPH:quinone reductase</fullName>
    </submittedName>
</protein>
<gene>
    <name evidence="2" type="ORF">SAMN04488116_0928</name>
</gene>
<dbReference type="PROSITE" id="PS01162">
    <property type="entry name" value="QOR_ZETA_CRYSTAL"/>
    <property type="match status" value="1"/>
</dbReference>
<reference evidence="3" key="1">
    <citation type="submission" date="2016-11" db="EMBL/GenBank/DDBJ databases">
        <authorList>
            <person name="Varghese N."/>
            <person name="Submissions S."/>
        </authorList>
    </citation>
    <scope>NUCLEOTIDE SEQUENCE [LARGE SCALE GENOMIC DNA]</scope>
    <source>
        <strain evidence="3">DSM 22638</strain>
    </source>
</reference>
<proteinExistence type="predicted"/>
<dbReference type="RefSeq" id="WP_073176761.1">
    <property type="nucleotide sequence ID" value="NZ_FQWL01000001.1"/>
</dbReference>
<dbReference type="CDD" id="cd08267">
    <property type="entry name" value="MDR1"/>
    <property type="match status" value="1"/>
</dbReference>
<dbReference type="InterPro" id="IPR011032">
    <property type="entry name" value="GroES-like_sf"/>
</dbReference>
<keyword evidence="3" id="KW-1185">Reference proteome</keyword>
<name>A0A1M5IUH4_9FLAO</name>
<dbReference type="Pfam" id="PF13602">
    <property type="entry name" value="ADH_zinc_N_2"/>
    <property type="match status" value="1"/>
</dbReference>
<dbReference type="EMBL" id="FQWL01000001">
    <property type="protein sequence ID" value="SHG31815.1"/>
    <property type="molecule type" value="Genomic_DNA"/>
</dbReference>
<dbReference type="InterPro" id="IPR013154">
    <property type="entry name" value="ADH-like_N"/>
</dbReference>
<dbReference type="GO" id="GO:0016491">
    <property type="term" value="F:oxidoreductase activity"/>
    <property type="evidence" value="ECO:0007669"/>
    <property type="project" value="InterPro"/>
</dbReference>
<sequence length="322" mass="35582">MKALYYDSYGSPEKVLRVKDIVKPSPGSDQLLIKIRASAINDYDWSVVRGKPYLYRLMFGLSKPKKPIPGMELAGTVVEVGTKISNFKVGDAVHGDISNFGFGSFAQYICISAEAVKKMPEGLDFFQAAALPHATLLAQQAFDKAELKKGQRVLINGGGGGVGTLGLQLAKLKKCYVAGVDSEAKQEKMLSLGFDKVIDYQKENFTKRSEQYDVILDCKTNQRVFDYKKVLTPQGKYISIGGKLTKLLSLLFWGGLFTKLGNKRYQILSLKPNEGLEQIGELAAKGQLKCELDGPHDFEDLPKLIQYFGEGKHLGKVVVRTE</sequence>
<dbReference type="InterPro" id="IPR002364">
    <property type="entry name" value="Quin_OxRdtase/zeta-crystal_CS"/>
</dbReference>
<dbReference type="InterPro" id="IPR036291">
    <property type="entry name" value="NAD(P)-bd_dom_sf"/>
</dbReference>
<dbReference type="Proteomes" id="UP000184532">
    <property type="component" value="Unassembled WGS sequence"/>
</dbReference>
<dbReference type="SUPFAM" id="SSF51735">
    <property type="entry name" value="NAD(P)-binding Rossmann-fold domains"/>
    <property type="match status" value="1"/>
</dbReference>
<dbReference type="Gene3D" id="3.90.180.10">
    <property type="entry name" value="Medium-chain alcohol dehydrogenases, catalytic domain"/>
    <property type="match status" value="1"/>
</dbReference>
<dbReference type="InterPro" id="IPR020843">
    <property type="entry name" value="ER"/>
</dbReference>
<dbReference type="PANTHER" id="PTHR44013:SF1">
    <property type="entry name" value="ZINC-TYPE ALCOHOL DEHYDROGENASE-LIKE PROTEIN C16A3.02C"/>
    <property type="match status" value="1"/>
</dbReference>
<dbReference type="AlphaFoldDB" id="A0A1M5IUH4"/>
<dbReference type="SMART" id="SM00829">
    <property type="entry name" value="PKS_ER"/>
    <property type="match status" value="1"/>
</dbReference>
<dbReference type="Gene3D" id="3.40.50.720">
    <property type="entry name" value="NAD(P)-binding Rossmann-like Domain"/>
    <property type="match status" value="1"/>
</dbReference>
<dbReference type="InterPro" id="IPR052733">
    <property type="entry name" value="Chloroplast_QOR"/>
</dbReference>
<dbReference type="STRING" id="570519.SAMN04488116_0928"/>
<evidence type="ECO:0000313" key="2">
    <source>
        <dbReference type="EMBL" id="SHG31815.1"/>
    </source>
</evidence>
<dbReference type="Pfam" id="PF08240">
    <property type="entry name" value="ADH_N"/>
    <property type="match status" value="1"/>
</dbReference>
<evidence type="ECO:0000259" key="1">
    <source>
        <dbReference type="SMART" id="SM00829"/>
    </source>
</evidence>
<evidence type="ECO:0000313" key="3">
    <source>
        <dbReference type="Proteomes" id="UP000184532"/>
    </source>
</evidence>